<feature type="domain" description="Helicase HerA-like C-terminal" evidence="2">
    <location>
        <begin position="19"/>
        <end position="517"/>
    </location>
</feature>
<dbReference type="CDD" id="cd01127">
    <property type="entry name" value="TrwB_TraG_TraD_VirD4"/>
    <property type="match status" value="1"/>
</dbReference>
<gene>
    <name evidence="3" type="ORF">GVO57_03530</name>
</gene>
<dbReference type="KEGG" id="schy:GVO57_03530"/>
<name>A0A7Z2NUI3_9SPHN</name>
<evidence type="ECO:0000259" key="2">
    <source>
        <dbReference type="Pfam" id="PF05872"/>
    </source>
</evidence>
<dbReference type="Gene3D" id="3.40.50.300">
    <property type="entry name" value="P-loop containing nucleotide triphosphate hydrolases"/>
    <property type="match status" value="2"/>
</dbReference>
<accession>A0A7Z2NUI3</accession>
<dbReference type="Pfam" id="PF05872">
    <property type="entry name" value="HerA_C"/>
    <property type="match status" value="1"/>
</dbReference>
<dbReference type="SUPFAM" id="SSF52540">
    <property type="entry name" value="P-loop containing nucleoside triphosphate hydrolases"/>
    <property type="match status" value="1"/>
</dbReference>
<feature type="region of interest" description="Disordered" evidence="1">
    <location>
        <begin position="443"/>
        <end position="462"/>
    </location>
</feature>
<dbReference type="PANTHER" id="PTHR30121:SF6">
    <property type="entry name" value="SLR6007 PROTEIN"/>
    <property type="match status" value="1"/>
</dbReference>
<protein>
    <submittedName>
        <fullName evidence="3">DUF853 family protein</fullName>
    </submittedName>
</protein>
<evidence type="ECO:0000256" key="1">
    <source>
        <dbReference type="SAM" id="MobiDB-lite"/>
    </source>
</evidence>
<proteinExistence type="predicted"/>
<dbReference type="InterPro" id="IPR051162">
    <property type="entry name" value="T4SS_component"/>
</dbReference>
<keyword evidence="4" id="KW-1185">Reference proteome</keyword>
<dbReference type="EMBL" id="CP047895">
    <property type="protein sequence ID" value="QHL90068.1"/>
    <property type="molecule type" value="Genomic_DNA"/>
</dbReference>
<evidence type="ECO:0000313" key="4">
    <source>
        <dbReference type="Proteomes" id="UP000464468"/>
    </source>
</evidence>
<sequence>MAEDGIFIGAAMGATGLADSPQLLNFRRANRHGLIAGATGTGKTVTLQGLVEGFSRAGVPSFVADVKGDLAGLAMPGSPLAKTHAIFAARAAEIGMTDWAYADTPVQFWDLFGEQGHPVRATVSDMGPVLLARLMNLNDTQEGVLTIAFHVADQDGLLLLDLDDLQAMLAHCAERAAELTTSFGNVSKQSVGAIQRALLQLRAQGGDHFFGEPALDLADFLKTDEAGRGVVNLLAADRLMASPRLYSTFLLWLLSELFERLPEVGDPDRPKLVFFFDEAHLLFNEAPPALIEKIEQVVRLIRSKGVGVYFITQNPVDIPDTVAGQLGNRVQHALRAFTPRDQKAIRAAAETFRANPGVDVATAITELKVGEALVSLLQPDGAPSPVARTLIKPPASRVGPLTAEERAAVRAADAIGGRYATRIDRESAEEMLAARAEAAAARAAQTRTANEEPDDARGSGQGTLDIALRSAARAASSSLGRQVANEIGRAMFGGGGRRRRSEGGLAGQLLRGMLGTLLK</sequence>
<dbReference type="RefSeq" id="WP_160591891.1">
    <property type="nucleotide sequence ID" value="NZ_CP047895.1"/>
</dbReference>
<dbReference type="InterPro" id="IPR033186">
    <property type="entry name" value="HerA_C"/>
</dbReference>
<dbReference type="Proteomes" id="UP000464468">
    <property type="component" value="Chromosome"/>
</dbReference>
<dbReference type="AlphaFoldDB" id="A0A7Z2NUI3"/>
<dbReference type="PANTHER" id="PTHR30121">
    <property type="entry name" value="UNCHARACTERIZED PROTEIN YJGR-RELATED"/>
    <property type="match status" value="1"/>
</dbReference>
<dbReference type="InterPro" id="IPR027417">
    <property type="entry name" value="P-loop_NTPase"/>
</dbReference>
<reference evidence="3 4" key="1">
    <citation type="submission" date="2020-01" db="EMBL/GenBank/DDBJ databases">
        <title>Sphingomonas sp. C33 whole genome sequece.</title>
        <authorList>
            <person name="Park C."/>
        </authorList>
    </citation>
    <scope>NUCLEOTIDE SEQUENCE [LARGE SCALE GENOMIC DNA]</scope>
    <source>
        <strain evidence="3 4">C33</strain>
    </source>
</reference>
<organism evidence="3 4">
    <name type="scientific">Sphingomonas changnyeongensis</name>
    <dbReference type="NCBI Taxonomy" id="2698679"/>
    <lineage>
        <taxon>Bacteria</taxon>
        <taxon>Pseudomonadati</taxon>
        <taxon>Pseudomonadota</taxon>
        <taxon>Alphaproteobacteria</taxon>
        <taxon>Sphingomonadales</taxon>
        <taxon>Sphingomonadaceae</taxon>
        <taxon>Sphingomonas</taxon>
    </lineage>
</organism>
<evidence type="ECO:0000313" key="3">
    <source>
        <dbReference type="EMBL" id="QHL90068.1"/>
    </source>
</evidence>